<name>A0A450ZUM2_9GAMM</name>
<accession>A0A450ZUM2</accession>
<evidence type="ECO:0000313" key="2">
    <source>
        <dbReference type="EMBL" id="VFK65935.1"/>
    </source>
</evidence>
<evidence type="ECO:0000313" key="1">
    <source>
        <dbReference type="EMBL" id="VFK57509.1"/>
    </source>
</evidence>
<reference evidence="1" key="1">
    <citation type="submission" date="2019-02" db="EMBL/GenBank/DDBJ databases">
        <authorList>
            <person name="Gruber-Vodicka R. H."/>
            <person name="Seah K. B. B."/>
        </authorList>
    </citation>
    <scope>NUCLEOTIDE SEQUENCE</scope>
    <source>
        <strain evidence="2">BECK_BY2</strain>
        <strain evidence="1">BECK_BY3</strain>
    </source>
</reference>
<gene>
    <name evidence="2" type="ORF">BECKTUN1418E_GA0071001_11175</name>
    <name evidence="1" type="ORF">BECKTUN1418F_GA0071002_11185</name>
</gene>
<dbReference type="AlphaFoldDB" id="A0A450ZUM2"/>
<proteinExistence type="predicted"/>
<protein>
    <submittedName>
        <fullName evidence="1">Uncharacterized protein</fullName>
    </submittedName>
</protein>
<organism evidence="1">
    <name type="scientific">Candidatus Kentrum sp. TUN</name>
    <dbReference type="NCBI Taxonomy" id="2126343"/>
    <lineage>
        <taxon>Bacteria</taxon>
        <taxon>Pseudomonadati</taxon>
        <taxon>Pseudomonadota</taxon>
        <taxon>Gammaproteobacteria</taxon>
        <taxon>Candidatus Kentrum</taxon>
    </lineage>
</organism>
<dbReference type="EMBL" id="CAADFY010000118">
    <property type="protein sequence ID" value="VFK57509.1"/>
    <property type="molecule type" value="Genomic_DNA"/>
</dbReference>
<sequence length="62" mass="7531">MAIMMINRLPRREIFRQHSPLRTSLVDIKDSADDDALVMLRFRTTIILRFEMVFDQRPFFCR</sequence>
<dbReference type="EMBL" id="CAADFV010000117">
    <property type="protein sequence ID" value="VFK65935.1"/>
    <property type="molecule type" value="Genomic_DNA"/>
</dbReference>